<comment type="caution">
    <text evidence="2">The sequence shown here is derived from an EMBL/GenBank/DDBJ whole genome shotgun (WGS) entry which is preliminary data.</text>
</comment>
<dbReference type="InterPro" id="IPR036761">
    <property type="entry name" value="TTHA0802/YceI-like_sf"/>
</dbReference>
<dbReference type="Pfam" id="PF04264">
    <property type="entry name" value="YceI"/>
    <property type="match status" value="1"/>
</dbReference>
<evidence type="ECO:0000313" key="3">
    <source>
        <dbReference type="Proteomes" id="UP000233293"/>
    </source>
</evidence>
<dbReference type="PANTHER" id="PTHR34406">
    <property type="entry name" value="PROTEIN YCEI"/>
    <property type="match status" value="1"/>
</dbReference>
<dbReference type="SUPFAM" id="SSF101874">
    <property type="entry name" value="YceI-like"/>
    <property type="match status" value="1"/>
</dbReference>
<gene>
    <name evidence="2" type="ORF">CWS72_19335</name>
</gene>
<protein>
    <recommendedName>
        <fullName evidence="1">Lipid/polyisoprenoid-binding YceI-like domain-containing protein</fullName>
    </recommendedName>
</protein>
<dbReference type="PANTHER" id="PTHR34406:SF1">
    <property type="entry name" value="PROTEIN YCEI"/>
    <property type="match status" value="1"/>
</dbReference>
<reference evidence="3" key="1">
    <citation type="submission" date="2017-12" db="EMBL/GenBank/DDBJ databases">
        <title>Draft genome sequence of Telmatospirillum siberiense 26-4b1T, an acidotolerant peatland alphaproteobacterium potentially involved in sulfur cycling.</title>
        <authorList>
            <person name="Hausmann B."/>
            <person name="Pjevac P."/>
            <person name="Schreck K."/>
            <person name="Herbold C.W."/>
            <person name="Daims H."/>
            <person name="Wagner M."/>
            <person name="Pester M."/>
            <person name="Loy A."/>
        </authorList>
    </citation>
    <scope>NUCLEOTIDE SEQUENCE [LARGE SCALE GENOMIC DNA]</scope>
    <source>
        <strain evidence="3">26-4b1</strain>
    </source>
</reference>
<evidence type="ECO:0000313" key="2">
    <source>
        <dbReference type="EMBL" id="PKU22811.1"/>
    </source>
</evidence>
<dbReference type="Gene3D" id="2.40.128.110">
    <property type="entry name" value="Lipid/polyisoprenoid-binding, YceI-like"/>
    <property type="match status" value="1"/>
</dbReference>
<name>A0A2N3PQX7_9PROT</name>
<accession>A0A2N3PQX7</accession>
<proteinExistence type="predicted"/>
<dbReference type="SMART" id="SM00867">
    <property type="entry name" value="YceI"/>
    <property type="match status" value="1"/>
</dbReference>
<dbReference type="AlphaFoldDB" id="A0A2N3PQX7"/>
<feature type="domain" description="Lipid/polyisoprenoid-binding YceI-like" evidence="1">
    <location>
        <begin position="77"/>
        <end position="241"/>
    </location>
</feature>
<keyword evidence="3" id="KW-1185">Reference proteome</keyword>
<dbReference type="Proteomes" id="UP000233293">
    <property type="component" value="Unassembled WGS sequence"/>
</dbReference>
<dbReference type="EMBL" id="PIUM01000026">
    <property type="protein sequence ID" value="PKU22811.1"/>
    <property type="molecule type" value="Genomic_DNA"/>
</dbReference>
<dbReference type="InterPro" id="IPR007372">
    <property type="entry name" value="Lipid/polyisoprenoid-bd_YceI"/>
</dbReference>
<sequence>MSVTIAQIWQLRKSAWRDNRMSAGPVPLEWPGGDTMWWEFDGMAPSATGRERIPMWRAIVLVFILALAVPARAAPSVYEIGPYSTEIGFAVDLADVTTVAGAFTRFTGKLSLDLDAPQASRVAVTVDTRSFDIGWEPAYSLLRSDAYLDVLHWPAMSFSTETVSQQDATHVRMAGTLTIRGVARPQVLDAVLEQRHWDPDSQAEIAVFTVTGILHRSDFGMVSDALLVGDEVNLNIKARLRLAGAEPAR</sequence>
<evidence type="ECO:0000259" key="1">
    <source>
        <dbReference type="SMART" id="SM00867"/>
    </source>
</evidence>
<organism evidence="2 3">
    <name type="scientific">Telmatospirillum siberiense</name>
    <dbReference type="NCBI Taxonomy" id="382514"/>
    <lineage>
        <taxon>Bacteria</taxon>
        <taxon>Pseudomonadati</taxon>
        <taxon>Pseudomonadota</taxon>
        <taxon>Alphaproteobacteria</taxon>
        <taxon>Rhodospirillales</taxon>
        <taxon>Rhodospirillaceae</taxon>
        <taxon>Telmatospirillum</taxon>
    </lineage>
</organism>